<evidence type="ECO:0000313" key="1">
    <source>
        <dbReference type="EMBL" id="KKN65230.1"/>
    </source>
</evidence>
<dbReference type="EMBL" id="LAZR01000531">
    <property type="protein sequence ID" value="KKN65230.1"/>
    <property type="molecule type" value="Genomic_DNA"/>
</dbReference>
<accession>A0A0F9S8J2</accession>
<organism evidence="1">
    <name type="scientific">marine sediment metagenome</name>
    <dbReference type="NCBI Taxonomy" id="412755"/>
    <lineage>
        <taxon>unclassified sequences</taxon>
        <taxon>metagenomes</taxon>
        <taxon>ecological metagenomes</taxon>
    </lineage>
</organism>
<name>A0A0F9S8J2_9ZZZZ</name>
<comment type="caution">
    <text evidence="1">The sequence shown here is derived from an EMBL/GenBank/DDBJ whole genome shotgun (WGS) entry which is preliminary data.</text>
</comment>
<dbReference type="AlphaFoldDB" id="A0A0F9S8J2"/>
<proteinExistence type="predicted"/>
<sequence length="168" mass="18087">MAELKWKTPVPLISALAQSPGNIQAFLVQLVQWLQEQERTPDWAVESNLIFGGLGVAERLFGFEALLTGYSAPEEQVVVAAPEGASKKIIIAFHIHVESSPGTVDIILRKGGTDIVICRVDAAVKTHEDVIQQHTGIITLDATDESLVINILTGSSDITLSGTVFNVE</sequence>
<reference evidence="1" key="1">
    <citation type="journal article" date="2015" name="Nature">
        <title>Complex archaea that bridge the gap between prokaryotes and eukaryotes.</title>
        <authorList>
            <person name="Spang A."/>
            <person name="Saw J.H."/>
            <person name="Jorgensen S.L."/>
            <person name="Zaremba-Niedzwiedzka K."/>
            <person name="Martijn J."/>
            <person name="Lind A.E."/>
            <person name="van Eijk R."/>
            <person name="Schleper C."/>
            <person name="Guy L."/>
            <person name="Ettema T.J."/>
        </authorList>
    </citation>
    <scope>NUCLEOTIDE SEQUENCE</scope>
</reference>
<protein>
    <submittedName>
        <fullName evidence="1">Uncharacterized protein</fullName>
    </submittedName>
</protein>
<gene>
    <name evidence="1" type="ORF">LCGC14_0484060</name>
</gene>